<dbReference type="InterPro" id="IPR017871">
    <property type="entry name" value="ABC_transporter-like_CS"/>
</dbReference>
<name>A0AAE2ZQ60_9HYPH</name>
<dbReference type="InterPro" id="IPR050107">
    <property type="entry name" value="ABC_carbohydrate_import_ATPase"/>
</dbReference>
<dbReference type="PANTHER" id="PTHR43790:SF9">
    <property type="entry name" value="GALACTOFURANOSE TRANSPORTER ATP-BINDING PROTEIN YTFR"/>
    <property type="match status" value="1"/>
</dbReference>
<dbReference type="GO" id="GO:0016887">
    <property type="term" value="F:ATP hydrolysis activity"/>
    <property type="evidence" value="ECO:0007669"/>
    <property type="project" value="InterPro"/>
</dbReference>
<dbReference type="Pfam" id="PF00005">
    <property type="entry name" value="ABC_tran"/>
    <property type="match status" value="1"/>
</dbReference>
<dbReference type="PROSITE" id="PS00211">
    <property type="entry name" value="ABC_TRANSPORTER_1"/>
    <property type="match status" value="1"/>
</dbReference>
<keyword evidence="4" id="KW-0677">Repeat</keyword>
<dbReference type="GO" id="GO:0005524">
    <property type="term" value="F:ATP binding"/>
    <property type="evidence" value="ECO:0007669"/>
    <property type="project" value="UniProtKB-KW"/>
</dbReference>
<reference evidence="9" key="1">
    <citation type="submission" date="2021-08" db="EMBL/GenBank/DDBJ databases">
        <title>Hoeflea bacterium WL0058 sp. nov., isolated from the sediment.</title>
        <authorList>
            <person name="Wang L."/>
            <person name="Zhang D."/>
        </authorList>
    </citation>
    <scope>NUCLEOTIDE SEQUENCE</scope>
    <source>
        <strain evidence="9">WL0058</strain>
    </source>
</reference>
<keyword evidence="3" id="KW-0762">Sugar transport</keyword>
<keyword evidence="5" id="KW-0547">Nucleotide-binding</keyword>
<organism evidence="9 10">
    <name type="scientific">Flavimaribacter sediminis</name>
    <dbReference type="NCBI Taxonomy" id="2865987"/>
    <lineage>
        <taxon>Bacteria</taxon>
        <taxon>Pseudomonadati</taxon>
        <taxon>Pseudomonadota</taxon>
        <taxon>Alphaproteobacteria</taxon>
        <taxon>Hyphomicrobiales</taxon>
        <taxon>Rhizobiaceae</taxon>
        <taxon>Flavimaribacter</taxon>
    </lineage>
</organism>
<evidence type="ECO:0000256" key="3">
    <source>
        <dbReference type="ARBA" id="ARBA00022597"/>
    </source>
</evidence>
<dbReference type="InterPro" id="IPR003439">
    <property type="entry name" value="ABC_transporter-like_ATP-bd"/>
</dbReference>
<keyword evidence="7" id="KW-0472">Membrane</keyword>
<keyword evidence="6 9" id="KW-0067">ATP-binding</keyword>
<proteinExistence type="inferred from homology"/>
<evidence type="ECO:0000259" key="8">
    <source>
        <dbReference type="PROSITE" id="PS50893"/>
    </source>
</evidence>
<comment type="similarity">
    <text evidence="1">Belongs to the ABC transporter superfamily.</text>
</comment>
<evidence type="ECO:0000256" key="7">
    <source>
        <dbReference type="ARBA" id="ARBA00023136"/>
    </source>
</evidence>
<evidence type="ECO:0000256" key="5">
    <source>
        <dbReference type="ARBA" id="ARBA00022741"/>
    </source>
</evidence>
<protein>
    <submittedName>
        <fullName evidence="9">ATP-binding cassette domain-containing protein</fullName>
    </submittedName>
</protein>
<dbReference type="AlphaFoldDB" id="A0AAE2ZQ60"/>
<dbReference type="CDD" id="cd03215">
    <property type="entry name" value="ABC_Carb_Monos_II"/>
    <property type="match status" value="1"/>
</dbReference>
<dbReference type="InterPro" id="IPR027417">
    <property type="entry name" value="P-loop_NTPase"/>
</dbReference>
<dbReference type="PANTHER" id="PTHR43790">
    <property type="entry name" value="CARBOHYDRATE TRANSPORT ATP-BINDING PROTEIN MG119-RELATED"/>
    <property type="match status" value="1"/>
</dbReference>
<dbReference type="EMBL" id="JAICBX010000002">
    <property type="protein sequence ID" value="MBW8637577.1"/>
    <property type="molecule type" value="Genomic_DNA"/>
</dbReference>
<dbReference type="SUPFAM" id="SSF52540">
    <property type="entry name" value="P-loop containing nucleoside triphosphate hydrolases"/>
    <property type="match status" value="1"/>
</dbReference>
<accession>A0AAE2ZQ60</accession>
<feature type="domain" description="ABC transporter" evidence="8">
    <location>
        <begin position="4"/>
        <end position="248"/>
    </location>
</feature>
<keyword evidence="2" id="KW-0813">Transport</keyword>
<evidence type="ECO:0000256" key="6">
    <source>
        <dbReference type="ARBA" id="ARBA00022840"/>
    </source>
</evidence>
<dbReference type="Gene3D" id="3.40.50.300">
    <property type="entry name" value="P-loop containing nucleotide triphosphate hydrolases"/>
    <property type="match status" value="1"/>
</dbReference>
<evidence type="ECO:0000256" key="2">
    <source>
        <dbReference type="ARBA" id="ARBA00022448"/>
    </source>
</evidence>
<comment type="caution">
    <text evidence="9">The sequence shown here is derived from an EMBL/GenBank/DDBJ whole genome shotgun (WGS) entry which is preliminary data.</text>
</comment>
<evidence type="ECO:0000313" key="10">
    <source>
        <dbReference type="Proteomes" id="UP001196509"/>
    </source>
</evidence>
<sequence length="249" mass="27546">MNAVRDKLIVEGLRLRTDRQAIDESIGAGEIVGLAGLDGNGQERFLEMLAGLVAPAGGSIGYRDDVGRTHAINSFRRAVSHGVAYLPRDRRASGIFPALSILDNFAMATVTRDCVAGLISYRRRRERYDHYRERLSIVAPHPREPITTLSGGNQQKVLLARALALQPGVLLLNDPTRGVDIATRKILYEVFRELSNEGMALVILSTEIEESLHLCDRVLVFRDFELASRLSGEEMSADRIIATMFGRDS</sequence>
<dbReference type="RefSeq" id="WP_220228272.1">
    <property type="nucleotide sequence ID" value="NZ_JAICBX010000002.1"/>
</dbReference>
<dbReference type="PROSITE" id="PS50893">
    <property type="entry name" value="ABC_TRANSPORTER_2"/>
    <property type="match status" value="1"/>
</dbReference>
<gene>
    <name evidence="9" type="ORF">K1W69_10295</name>
</gene>
<dbReference type="Proteomes" id="UP001196509">
    <property type="component" value="Unassembled WGS sequence"/>
</dbReference>
<evidence type="ECO:0000313" key="9">
    <source>
        <dbReference type="EMBL" id="MBW8637577.1"/>
    </source>
</evidence>
<evidence type="ECO:0000256" key="1">
    <source>
        <dbReference type="ARBA" id="ARBA00005417"/>
    </source>
</evidence>
<keyword evidence="10" id="KW-1185">Reference proteome</keyword>
<evidence type="ECO:0000256" key="4">
    <source>
        <dbReference type="ARBA" id="ARBA00022737"/>
    </source>
</evidence>